<evidence type="ECO:0000313" key="2">
    <source>
        <dbReference type="EMBL" id="TKY89606.1"/>
    </source>
</evidence>
<dbReference type="AlphaFoldDB" id="A0A4U7KZ00"/>
<feature type="region of interest" description="Disordered" evidence="1">
    <location>
        <begin position="1"/>
        <end position="25"/>
    </location>
</feature>
<keyword evidence="3" id="KW-1185">Reference proteome</keyword>
<organism evidence="2 3">
    <name type="scientific">Sporisorium graminicola</name>
    <dbReference type="NCBI Taxonomy" id="280036"/>
    <lineage>
        <taxon>Eukaryota</taxon>
        <taxon>Fungi</taxon>
        <taxon>Dikarya</taxon>
        <taxon>Basidiomycota</taxon>
        <taxon>Ustilaginomycotina</taxon>
        <taxon>Ustilaginomycetes</taxon>
        <taxon>Ustilaginales</taxon>
        <taxon>Ustilaginaceae</taxon>
        <taxon>Sporisorium</taxon>
    </lineage>
</organism>
<dbReference type="Proteomes" id="UP000306050">
    <property type="component" value="Chromosome SGRAM_11"/>
</dbReference>
<gene>
    <name evidence="2" type="ORF">EX895_001391</name>
</gene>
<proteinExistence type="predicted"/>
<sequence length="293" mass="32706">MARPRLSLPPGTVRSRPPKRGARPNSFLSKHYALFKSLTRYTLDEPAAPSPPSRKRSLAANQALRFKARKLDRLRQRYPVGGVSSYAWPVPFSPLRAYSQEPSERVDELVHQVVRDTFDADYAMFRSPAWVKEHRITKDHLQHIIIDPNQVDESAAAAKALVESVLGKFISGVKRGSIGTSDSAAKFAVKGKDVRSSSEATTAAASEMIQEPQTTSPIVDAATKTVDPKLNEAELDEEIGQVDGYTLDWRDVLDYLQSKAASSKSTQWRNWHLLAAIIRTRQRCEQLFGHQPS</sequence>
<reference evidence="2 3" key="1">
    <citation type="submission" date="2019-05" db="EMBL/GenBank/DDBJ databases">
        <title>Sporisorium graminicola CBS 10092 draft sequencing and annotation.</title>
        <authorList>
            <person name="Solano-Gonzalez S."/>
            <person name="Caddick M.X."/>
            <person name="Darby A."/>
        </authorList>
    </citation>
    <scope>NUCLEOTIDE SEQUENCE [LARGE SCALE GENOMIC DNA]</scope>
    <source>
        <strain evidence="2 3">CBS 10092</strain>
    </source>
</reference>
<dbReference type="KEGG" id="sgra:EX895_001391"/>
<protein>
    <submittedName>
        <fullName evidence="2">Uncharacterized protein</fullName>
    </submittedName>
</protein>
<evidence type="ECO:0000313" key="3">
    <source>
        <dbReference type="Proteomes" id="UP000306050"/>
    </source>
</evidence>
<evidence type="ECO:0000256" key="1">
    <source>
        <dbReference type="SAM" id="MobiDB-lite"/>
    </source>
</evidence>
<dbReference type="GeneID" id="40724286"/>
<accession>A0A4U7KZ00</accession>
<dbReference type="RefSeq" id="XP_029741591.1">
    <property type="nucleotide sequence ID" value="XM_029881990.1"/>
</dbReference>
<name>A0A4U7KZ00_9BASI</name>
<comment type="caution">
    <text evidence="2">The sequence shown here is derived from an EMBL/GenBank/DDBJ whole genome shotgun (WGS) entry which is preliminary data.</text>
</comment>
<dbReference type="EMBL" id="SRRM01000004">
    <property type="protein sequence ID" value="TKY89606.1"/>
    <property type="molecule type" value="Genomic_DNA"/>
</dbReference>
<dbReference type="OrthoDB" id="2555777at2759"/>